<gene>
    <name evidence="1" type="ORF">NITGR_610031</name>
</gene>
<dbReference type="STRING" id="1266370.NITGR_610031"/>
<dbReference type="EMBL" id="CAQJ01000068">
    <property type="protein sequence ID" value="CCQ91273.1"/>
    <property type="molecule type" value="Genomic_DNA"/>
</dbReference>
<protein>
    <submittedName>
        <fullName evidence="1">Uncharacterized protein</fullName>
    </submittedName>
</protein>
<sequence>MKANEGGTVYPHNLLRTGDDEADLNYISTGISRRDWLAGLAMQGLLASEGMTADPTRVTEHAYEIADIMIEKSTEDKKDK</sequence>
<accession>M1ZD01</accession>
<dbReference type="HOGENOM" id="CLU_2586120_0_0_0"/>
<dbReference type="Proteomes" id="UP000011704">
    <property type="component" value="Unassembled WGS sequence"/>
</dbReference>
<dbReference type="OrthoDB" id="7031433at2"/>
<reference evidence="1 2" key="1">
    <citation type="journal article" date="2013" name="Front. Microbiol.">
        <title>The genome of Nitrospina gracilis illuminates the metabolism and evolution of the major marine nitrite oxidizer.</title>
        <authorList>
            <person name="Luecker S."/>
            <person name="Nowka B."/>
            <person name="Rattei T."/>
            <person name="Spieck E."/>
            <person name="and Daims H."/>
        </authorList>
    </citation>
    <scope>NUCLEOTIDE SEQUENCE [LARGE SCALE GENOMIC DNA]</scope>
    <source>
        <strain evidence="1 2">3/211</strain>
    </source>
</reference>
<proteinExistence type="predicted"/>
<dbReference type="RefSeq" id="WP_005009765.1">
    <property type="nucleotide sequence ID" value="NZ_HG422173.1"/>
</dbReference>
<evidence type="ECO:0000313" key="1">
    <source>
        <dbReference type="EMBL" id="CCQ91273.1"/>
    </source>
</evidence>
<keyword evidence="2" id="KW-1185">Reference proteome</keyword>
<name>M1ZD01_NITG3</name>
<organism evidence="1 2">
    <name type="scientific">Nitrospina gracilis (strain 3/211)</name>
    <dbReference type="NCBI Taxonomy" id="1266370"/>
    <lineage>
        <taxon>Bacteria</taxon>
        <taxon>Pseudomonadati</taxon>
        <taxon>Nitrospinota/Tectimicrobiota group</taxon>
        <taxon>Nitrospinota</taxon>
        <taxon>Nitrospinia</taxon>
        <taxon>Nitrospinales</taxon>
        <taxon>Nitrospinaceae</taxon>
        <taxon>Nitrospina</taxon>
    </lineage>
</organism>
<evidence type="ECO:0000313" key="2">
    <source>
        <dbReference type="Proteomes" id="UP000011704"/>
    </source>
</evidence>
<dbReference type="AlphaFoldDB" id="M1ZD01"/>
<dbReference type="InParanoid" id="M1ZD01"/>
<comment type="caution">
    <text evidence="1">The sequence shown here is derived from an EMBL/GenBank/DDBJ whole genome shotgun (WGS) entry which is preliminary data.</text>
</comment>